<evidence type="ECO:0000313" key="3">
    <source>
        <dbReference type="WBParaSite" id="HCON_00127060-00001"/>
    </source>
</evidence>
<keyword evidence="1" id="KW-1133">Transmembrane helix</keyword>
<dbReference type="PANTHER" id="PTHR22900">
    <property type="entry name" value="PROTEIN CBG14245-RELATED"/>
    <property type="match status" value="1"/>
</dbReference>
<proteinExistence type="predicted"/>
<dbReference type="Proteomes" id="UP000025227">
    <property type="component" value="Unplaced"/>
</dbReference>
<dbReference type="OrthoDB" id="408912at2759"/>
<protein>
    <submittedName>
        <fullName evidence="3">Uncharacterized protein</fullName>
    </submittedName>
</protein>
<dbReference type="InterPro" id="IPR005331">
    <property type="entry name" value="Sulfotransferase"/>
</dbReference>
<dbReference type="Pfam" id="PF03567">
    <property type="entry name" value="Sulfotransfer_2"/>
    <property type="match status" value="1"/>
</dbReference>
<evidence type="ECO:0000256" key="1">
    <source>
        <dbReference type="SAM" id="Phobius"/>
    </source>
</evidence>
<evidence type="ECO:0000313" key="2">
    <source>
        <dbReference type="Proteomes" id="UP000025227"/>
    </source>
</evidence>
<reference evidence="3" key="1">
    <citation type="submission" date="2020-12" db="UniProtKB">
        <authorList>
            <consortium name="WormBaseParasite"/>
        </authorList>
    </citation>
    <scope>IDENTIFICATION</scope>
    <source>
        <strain evidence="3">MHco3</strain>
    </source>
</reference>
<dbReference type="GO" id="GO:0050650">
    <property type="term" value="P:chondroitin sulfate proteoglycan biosynthetic process"/>
    <property type="evidence" value="ECO:0007669"/>
    <property type="project" value="InterPro"/>
</dbReference>
<dbReference type="WBParaSite" id="HCON_00127060-00001">
    <property type="protein sequence ID" value="HCON_00127060-00001"/>
    <property type="gene ID" value="HCON_00127060"/>
</dbReference>
<feature type="transmembrane region" description="Helical" evidence="1">
    <location>
        <begin position="32"/>
        <end position="50"/>
    </location>
</feature>
<name>A0A7I4YRZ2_HAECO</name>
<organism evidence="2 3">
    <name type="scientific">Haemonchus contortus</name>
    <name type="common">Barber pole worm</name>
    <dbReference type="NCBI Taxonomy" id="6289"/>
    <lineage>
        <taxon>Eukaryota</taxon>
        <taxon>Metazoa</taxon>
        <taxon>Ecdysozoa</taxon>
        <taxon>Nematoda</taxon>
        <taxon>Chromadorea</taxon>
        <taxon>Rhabditida</taxon>
        <taxon>Rhabditina</taxon>
        <taxon>Rhabditomorpha</taxon>
        <taxon>Strongyloidea</taxon>
        <taxon>Trichostrongylidae</taxon>
        <taxon>Haemonchus</taxon>
    </lineage>
</organism>
<dbReference type="AlphaFoldDB" id="A0A7I4YRZ2"/>
<dbReference type="GO" id="GO:0047756">
    <property type="term" value="F:chondroitin 4-sulfotransferase activity"/>
    <property type="evidence" value="ECO:0007669"/>
    <property type="project" value="InterPro"/>
</dbReference>
<keyword evidence="1" id="KW-0472">Membrane</keyword>
<dbReference type="GO" id="GO:0016020">
    <property type="term" value="C:membrane"/>
    <property type="evidence" value="ECO:0007669"/>
    <property type="project" value="InterPro"/>
</dbReference>
<keyword evidence="1" id="KW-0812">Transmembrane</keyword>
<dbReference type="InterPro" id="IPR007669">
    <property type="entry name" value="Chst-1-like"/>
</dbReference>
<sequence>MFDEKITTAEYGQAGRATPIEYAAFLPTRLRLSHILMVIFILSASVLAFAEYHRRAADSTVFESSTLSKERIASVGKRNVEQETTTQKSLILDDLETIKLNNADPLPPRMFESLTADQLCQSASTGCLSPFIRMTTLLSTAPNYRLATCLVHKNMSTLMLNIICYLLRGQKFIEMGRSLLKDSWDTSFCGYEKCFDGVDPMLKSLQIGNLSEWSLTMVTREPIDRFLSGFIDRCLRVGHKCYGCGSNMTCFLEQTYYRARLYALTAENNETILPDTTRVDRHVFPQNWRCNLGKYYDNYKFIEYSSNPDTKLLQDLIRVLAEQKVPQSSIDYITNVLQSGRTEHTTFTSKARAFLEHRLRSSPYLMELLVRTFYYDFKLFGYLLPDLVSMGPNHFQGGNSTPQ</sequence>
<dbReference type="PANTHER" id="PTHR22900:SF5">
    <property type="entry name" value="PROTEIN CBG14245"/>
    <property type="match status" value="1"/>
</dbReference>
<dbReference type="GO" id="GO:1902884">
    <property type="term" value="P:positive regulation of response to oxidative stress"/>
    <property type="evidence" value="ECO:0007669"/>
    <property type="project" value="InterPro"/>
</dbReference>
<keyword evidence="2" id="KW-1185">Reference proteome</keyword>
<accession>A0A7I4YRZ2</accession>